<evidence type="ECO:0000256" key="2">
    <source>
        <dbReference type="ARBA" id="ARBA00010993"/>
    </source>
</evidence>
<dbReference type="PRINTS" id="PR01232">
    <property type="entry name" value="NAHCO3TRSPRT"/>
</dbReference>
<keyword evidence="3 13" id="KW-0813">Transport</keyword>
<dbReference type="InterPro" id="IPR003024">
    <property type="entry name" value="Na/HCO3_transpt"/>
</dbReference>
<dbReference type="InterPro" id="IPR003020">
    <property type="entry name" value="HCO3_transpt_euk"/>
</dbReference>
<comment type="subcellular location">
    <subcellularLocation>
        <location evidence="1">Basolateral cell membrane</location>
        <topology evidence="1">Multi-pass membrane protein</topology>
    </subcellularLocation>
    <subcellularLocation>
        <location evidence="13">Membrane</location>
        <topology evidence="13">Multi-pass membrane protein</topology>
    </subcellularLocation>
</comment>
<evidence type="ECO:0000256" key="7">
    <source>
        <dbReference type="ARBA" id="ARBA00023053"/>
    </source>
</evidence>
<evidence type="ECO:0000256" key="9">
    <source>
        <dbReference type="ARBA" id="ARBA00023136"/>
    </source>
</evidence>
<keyword evidence="9 13" id="KW-0472">Membrane</keyword>
<feature type="transmembrane region" description="Helical" evidence="13">
    <location>
        <begin position="429"/>
        <end position="447"/>
    </location>
</feature>
<feature type="transmembrane region" description="Helical" evidence="13">
    <location>
        <begin position="773"/>
        <end position="797"/>
    </location>
</feature>
<dbReference type="NCBIfam" id="TIGR00834">
    <property type="entry name" value="ae"/>
    <property type="match status" value="1"/>
</dbReference>
<feature type="domain" description="Bicarbonate transporter-like transmembrane" evidence="15">
    <location>
        <begin position="396"/>
        <end position="961"/>
    </location>
</feature>
<reference evidence="17" key="2">
    <citation type="submission" date="2025-09" db="UniProtKB">
        <authorList>
            <consortium name="Ensembl"/>
        </authorList>
    </citation>
    <scope>IDENTIFICATION</scope>
</reference>
<feature type="region of interest" description="Disordered" evidence="14">
    <location>
        <begin position="142"/>
        <end position="178"/>
    </location>
</feature>
<dbReference type="Proteomes" id="UP000694393">
    <property type="component" value="Unplaced"/>
</dbReference>
<dbReference type="Pfam" id="PF00955">
    <property type="entry name" value="HCO3_cotransp"/>
    <property type="match status" value="1"/>
</dbReference>
<name>A0A8C8RUR6_9SAUR</name>
<evidence type="ECO:0000256" key="3">
    <source>
        <dbReference type="ARBA" id="ARBA00022448"/>
    </source>
</evidence>
<feature type="transmembrane region" description="Helical" evidence="13">
    <location>
        <begin position="543"/>
        <end position="566"/>
    </location>
</feature>
<feature type="transmembrane region" description="Helical" evidence="13">
    <location>
        <begin position="859"/>
        <end position="878"/>
    </location>
</feature>
<dbReference type="GO" id="GO:0008509">
    <property type="term" value="F:monoatomic anion transmembrane transporter activity"/>
    <property type="evidence" value="ECO:0007669"/>
    <property type="project" value="InterPro"/>
</dbReference>
<feature type="region of interest" description="Disordered" evidence="14">
    <location>
        <begin position="966"/>
        <end position="1018"/>
    </location>
</feature>
<evidence type="ECO:0000313" key="18">
    <source>
        <dbReference type="Proteomes" id="UP000694393"/>
    </source>
</evidence>
<dbReference type="PANTHER" id="PTHR11453">
    <property type="entry name" value="ANION EXCHANGE PROTEIN"/>
    <property type="match status" value="1"/>
</dbReference>
<feature type="compositionally biased region" description="Polar residues" evidence="14">
    <location>
        <begin position="153"/>
        <end position="162"/>
    </location>
</feature>
<evidence type="ECO:0000259" key="15">
    <source>
        <dbReference type="Pfam" id="PF00955"/>
    </source>
</evidence>
<evidence type="ECO:0000259" key="16">
    <source>
        <dbReference type="Pfam" id="PF07565"/>
    </source>
</evidence>
<dbReference type="GO" id="GO:0016323">
    <property type="term" value="C:basolateral plasma membrane"/>
    <property type="evidence" value="ECO:0007669"/>
    <property type="project" value="UniProtKB-SubCell"/>
</dbReference>
<evidence type="ECO:0000256" key="14">
    <source>
        <dbReference type="SAM" id="MobiDB-lite"/>
    </source>
</evidence>
<comment type="similarity">
    <text evidence="2 13">Belongs to the anion exchanger (TC 2.A.31) family.</text>
</comment>
<evidence type="ECO:0000256" key="13">
    <source>
        <dbReference type="RuleBase" id="RU362035"/>
    </source>
</evidence>
<evidence type="ECO:0000256" key="6">
    <source>
        <dbReference type="ARBA" id="ARBA00022989"/>
    </source>
</evidence>
<sequence>MNIFYLLILVSPAAERLRYILGEDDDPPNPTLFTEMDTLQHDGEEMEWKESARWIKFEEKVEEGGERWSKPHVSTLSLHSLFELRTCLQTGTVLLDLDGYSLPQIIDDVIEKQIEDGLLKPELREKISYVLLRKHRHQTKKPIHRSLADIGKSVSSNTNRSPVRSPATGASFHRSTEDLRMRQNSNYGRLRHAQSRSMNDITDTPSTDQLKNKFIKKIPKDAEASNVLVGEVDFLDKPFVAFVRLIQSTMLGGVTEVPVPTRFLFILLGPSGKAKSYNEIGRAIATLMVDDLFSDVAYKARDRDDLIAGIDEFLDEVIVLPPGEWDPNIRIEPPKKVPSADKRKSVFSLNEAGQMNGTAGGAAGGSGGGAGGGSGSDDGEMPAVHEIGEELVWTGRFCGGLYLDIKRKLPWFPSDFYEGFHIQSISTILFIYLGCITNAITFGGLLGDATDNYQGVMESFLGTAMAGSVFCFFAGQPLIILSSTGPILIFEKLLFDFSKGNSIDYMEFRLWIGLHSALQCLILVATDASFIIKYITRFTEEGFSTLISFIFIYDAIKKMIGAFKYYPINTDFKPDYVTMYKCECIAPDPVNTTLFNASAPLAPNNTNISVYNTINITALDWTQLSKKECLKYGGSLVGKSCKFVPDLALMSFILFFGTYSMTVTLKKFKFSRYFPTKVRAFIADFSIVFSILLFCGIDACFGLDTPKLHVPSIIKPTRLDRGWFVFPFGKNPWWIYLASALPALLVTILIFMDQQITAVIVNRKEHKLRKAAGYHLDLFWVGILMAVCSFMGLPWYVAATVISIAHIDSLKMETETSAPGEQPQFLGVREQRVTGIIVFVLTGISVFLAPILKYIPMPVLYGVFLYMGVASLNGIQFWDRCKLFLMPAKHQPDYVFLRHVPLRRIHLFTLVQIICLAILWILKSTVAAIIFPVMILALILVRKMLDLVFSQHDLAWIDNIIPEKEKKKEDDKKKKKKGNKGEDESEDEPRFPTPSVIKIPMEPIQSDPQNGIHCISSK</sequence>
<dbReference type="PROSITE" id="PS00018">
    <property type="entry name" value="EF_HAND_1"/>
    <property type="match status" value="1"/>
</dbReference>
<dbReference type="InterPro" id="IPR013769">
    <property type="entry name" value="Band3_cytoplasmic_dom"/>
</dbReference>
<dbReference type="InterPro" id="IPR018247">
    <property type="entry name" value="EF_Hand_1_Ca_BS"/>
</dbReference>
<feature type="region of interest" description="Disordered" evidence="14">
    <location>
        <begin position="358"/>
        <end position="377"/>
    </location>
</feature>
<evidence type="ECO:0000256" key="12">
    <source>
        <dbReference type="ARBA" id="ARBA00036309"/>
    </source>
</evidence>
<dbReference type="PRINTS" id="PR01231">
    <property type="entry name" value="HCO3TRNSPORT"/>
</dbReference>
<keyword evidence="5 13" id="KW-0812">Transmembrane</keyword>
<keyword evidence="18" id="KW-1185">Reference proteome</keyword>
<keyword evidence="6 13" id="KW-1133">Transmembrane helix</keyword>
<keyword evidence="4" id="KW-1003">Cell membrane</keyword>
<dbReference type="GO" id="GO:0008510">
    <property type="term" value="F:sodium:bicarbonate symporter activity"/>
    <property type="evidence" value="ECO:0007669"/>
    <property type="project" value="TreeGrafter"/>
</dbReference>
<evidence type="ECO:0000256" key="10">
    <source>
        <dbReference type="ARBA" id="ARBA00023201"/>
    </source>
</evidence>
<proteinExistence type="inferred from homology"/>
<dbReference type="PANTHER" id="PTHR11453:SF20">
    <property type="entry name" value="ELECTROGENIC SODIUM BICARBONATE COTRANSPORTER 4"/>
    <property type="match status" value="1"/>
</dbReference>
<dbReference type="InterPro" id="IPR016152">
    <property type="entry name" value="PTrfase/Anion_transptr"/>
</dbReference>
<keyword evidence="10" id="KW-0739">Sodium transport</keyword>
<evidence type="ECO:0000256" key="11">
    <source>
        <dbReference type="ARBA" id="ARBA00035820"/>
    </source>
</evidence>
<comment type="catalytic activity">
    <reaction evidence="12">
        <text>2 hydrogencarbonate(out) + Na(+)(out) = 2 hydrogencarbonate(in) + Na(+)(in)</text>
        <dbReference type="Rhea" id="RHEA:72215"/>
        <dbReference type="ChEBI" id="CHEBI:17544"/>
        <dbReference type="ChEBI" id="CHEBI:29101"/>
    </reaction>
</comment>
<feature type="transmembrane region" description="Helical" evidence="13">
    <location>
        <begin position="910"/>
        <end position="941"/>
    </location>
</feature>
<feature type="transmembrane region" description="Helical" evidence="13">
    <location>
        <begin position="833"/>
        <end position="852"/>
    </location>
</feature>
<feature type="transmembrane region" description="Helical" evidence="13">
    <location>
        <begin position="459"/>
        <end position="490"/>
    </location>
</feature>
<keyword evidence="8 13" id="KW-0406">Ion transport</keyword>
<evidence type="ECO:0000313" key="17">
    <source>
        <dbReference type="Ensembl" id="ENSPCEP00000010889.1"/>
    </source>
</evidence>
<comment type="catalytic activity">
    <reaction evidence="11">
        <text>3 hydrogencarbonate(out) + Na(+)(out) = 3 hydrogencarbonate(in) + Na(+)(in)</text>
        <dbReference type="Rhea" id="RHEA:72219"/>
        <dbReference type="ChEBI" id="CHEBI:17544"/>
        <dbReference type="ChEBI" id="CHEBI:29101"/>
    </reaction>
</comment>
<dbReference type="FunFam" id="3.40.930.10:FF:000002">
    <property type="entry name" value="Anion exchange protein"/>
    <property type="match status" value="1"/>
</dbReference>
<dbReference type="Ensembl" id="ENSPCET00000011247.1">
    <property type="protein sequence ID" value="ENSPCEP00000010889.1"/>
    <property type="gene ID" value="ENSPCEG00000007828.1"/>
</dbReference>
<feature type="transmembrane region" description="Helical" evidence="13">
    <location>
        <begin position="733"/>
        <end position="752"/>
    </location>
</feature>
<protein>
    <recommendedName>
        <fullName evidence="13">Anion exchange protein</fullName>
    </recommendedName>
</protein>
<dbReference type="Gene3D" id="3.40.930.10">
    <property type="entry name" value="Mannitol-specific EII, Chain A"/>
    <property type="match status" value="1"/>
</dbReference>
<reference evidence="17" key="1">
    <citation type="submission" date="2025-08" db="UniProtKB">
        <authorList>
            <consortium name="Ensembl"/>
        </authorList>
    </citation>
    <scope>IDENTIFICATION</scope>
</reference>
<feature type="compositionally biased region" description="Gly residues" evidence="14">
    <location>
        <begin position="358"/>
        <end position="376"/>
    </location>
</feature>
<feature type="transmembrane region" description="Helical" evidence="13">
    <location>
        <begin position="678"/>
        <end position="699"/>
    </location>
</feature>
<evidence type="ECO:0000256" key="1">
    <source>
        <dbReference type="ARBA" id="ARBA00004554"/>
    </source>
</evidence>
<dbReference type="GO" id="GO:0005452">
    <property type="term" value="F:solute:inorganic anion antiporter activity"/>
    <property type="evidence" value="ECO:0007669"/>
    <property type="project" value="InterPro"/>
</dbReference>
<dbReference type="Gene3D" id="1.10.287.570">
    <property type="entry name" value="Helical hairpin bin"/>
    <property type="match status" value="1"/>
</dbReference>
<dbReference type="InterPro" id="IPR011531">
    <property type="entry name" value="HCO3_transpt-like_TM_dom"/>
</dbReference>
<evidence type="ECO:0000256" key="5">
    <source>
        <dbReference type="ARBA" id="ARBA00022692"/>
    </source>
</evidence>
<accession>A0A8C8RUR6</accession>
<dbReference type="FunFam" id="1.10.287.570:FF:000001">
    <property type="entry name" value="Anion exchange protein"/>
    <property type="match status" value="1"/>
</dbReference>
<feature type="transmembrane region" description="Helical" evidence="13">
    <location>
        <begin position="647"/>
        <end position="666"/>
    </location>
</feature>
<dbReference type="SUPFAM" id="SSF55804">
    <property type="entry name" value="Phoshotransferase/anion transport protein"/>
    <property type="match status" value="1"/>
</dbReference>
<feature type="transmembrane region" description="Helical" evidence="13">
    <location>
        <begin position="510"/>
        <end position="531"/>
    </location>
</feature>
<evidence type="ECO:0000256" key="4">
    <source>
        <dbReference type="ARBA" id="ARBA00022475"/>
    </source>
</evidence>
<dbReference type="GO" id="GO:0051453">
    <property type="term" value="P:regulation of intracellular pH"/>
    <property type="evidence" value="ECO:0007669"/>
    <property type="project" value="TreeGrafter"/>
</dbReference>
<evidence type="ECO:0000256" key="8">
    <source>
        <dbReference type="ARBA" id="ARBA00023065"/>
    </source>
</evidence>
<dbReference type="Pfam" id="PF07565">
    <property type="entry name" value="Band_3_cyto"/>
    <property type="match status" value="1"/>
</dbReference>
<organism evidence="17 18">
    <name type="scientific">Pelusios castaneus</name>
    <name type="common">West African mud turtle</name>
    <dbReference type="NCBI Taxonomy" id="367368"/>
    <lineage>
        <taxon>Eukaryota</taxon>
        <taxon>Metazoa</taxon>
        <taxon>Chordata</taxon>
        <taxon>Craniata</taxon>
        <taxon>Vertebrata</taxon>
        <taxon>Euteleostomi</taxon>
        <taxon>Archelosauria</taxon>
        <taxon>Testudinata</taxon>
        <taxon>Testudines</taxon>
        <taxon>Pleurodira</taxon>
        <taxon>Pelomedusidae</taxon>
        <taxon>Pelusios</taxon>
    </lineage>
</organism>
<keyword evidence="7" id="KW-0915">Sodium</keyword>
<dbReference type="AlphaFoldDB" id="A0A8C8RUR6"/>
<feature type="domain" description="Band 3 cytoplasmic" evidence="16">
    <location>
        <begin position="31"/>
        <end position="327"/>
    </location>
</feature>